<accession>A0A8J3GBS1</accession>
<feature type="region of interest" description="Disordered" evidence="2">
    <location>
        <begin position="410"/>
        <end position="440"/>
    </location>
</feature>
<evidence type="ECO:0000313" key="4">
    <source>
        <dbReference type="EMBL" id="GHB83797.1"/>
    </source>
</evidence>
<keyword evidence="5" id="KW-1185">Reference proteome</keyword>
<dbReference type="RefSeq" id="WP_189567356.1">
    <property type="nucleotide sequence ID" value="NZ_BMXF01000005.1"/>
</dbReference>
<dbReference type="InterPro" id="IPR001296">
    <property type="entry name" value="Glyco_trans_1"/>
</dbReference>
<evidence type="ECO:0000256" key="2">
    <source>
        <dbReference type="SAM" id="MobiDB-lite"/>
    </source>
</evidence>
<dbReference type="AlphaFoldDB" id="A0A8J3GBS1"/>
<evidence type="ECO:0000259" key="3">
    <source>
        <dbReference type="Pfam" id="PF00534"/>
    </source>
</evidence>
<organism evidence="4 5">
    <name type="scientific">Persicitalea jodogahamensis</name>
    <dbReference type="NCBI Taxonomy" id="402147"/>
    <lineage>
        <taxon>Bacteria</taxon>
        <taxon>Pseudomonadati</taxon>
        <taxon>Bacteroidota</taxon>
        <taxon>Cytophagia</taxon>
        <taxon>Cytophagales</taxon>
        <taxon>Spirosomataceae</taxon>
        <taxon>Persicitalea</taxon>
    </lineage>
</organism>
<dbReference type="PANTHER" id="PTHR45918">
    <property type="entry name" value="ALPHA-1,3/1,6-MANNOSYLTRANSFERASE ALG2"/>
    <property type="match status" value="1"/>
</dbReference>
<feature type="domain" description="Glycosyl transferase family 1" evidence="3">
    <location>
        <begin position="222"/>
        <end position="382"/>
    </location>
</feature>
<dbReference type="SUPFAM" id="SSF53756">
    <property type="entry name" value="UDP-Glycosyltransferase/glycogen phosphorylase"/>
    <property type="match status" value="1"/>
</dbReference>
<dbReference type="GO" id="GO:0004378">
    <property type="term" value="F:GDP-Man:Man(1)GlcNAc(2)-PP-Dol alpha-1,3-mannosyltransferase activity"/>
    <property type="evidence" value="ECO:0007669"/>
    <property type="project" value="InterPro"/>
</dbReference>
<name>A0A8J3GBS1_9BACT</name>
<dbReference type="EMBL" id="BMXF01000005">
    <property type="protein sequence ID" value="GHB83797.1"/>
    <property type="molecule type" value="Genomic_DNA"/>
</dbReference>
<dbReference type="Proteomes" id="UP000598271">
    <property type="component" value="Unassembled WGS sequence"/>
</dbReference>
<proteinExistence type="predicted"/>
<dbReference type="PANTHER" id="PTHR45918:SF1">
    <property type="entry name" value="ALPHA-1,3_1,6-MANNOSYLTRANSFERASE ALG2"/>
    <property type="match status" value="1"/>
</dbReference>
<dbReference type="Pfam" id="PF00534">
    <property type="entry name" value="Glycos_transf_1"/>
    <property type="match status" value="1"/>
</dbReference>
<evidence type="ECO:0000256" key="1">
    <source>
        <dbReference type="ARBA" id="ARBA00022679"/>
    </source>
</evidence>
<keyword evidence="1" id="KW-0808">Transferase</keyword>
<protein>
    <recommendedName>
        <fullName evidence="3">Glycosyl transferase family 1 domain-containing protein</fullName>
    </recommendedName>
</protein>
<reference evidence="4 5" key="1">
    <citation type="journal article" date="2014" name="Int. J. Syst. Evol. Microbiol.">
        <title>Complete genome sequence of Corynebacterium casei LMG S-19264T (=DSM 44701T), isolated from a smear-ripened cheese.</title>
        <authorList>
            <consortium name="US DOE Joint Genome Institute (JGI-PGF)"/>
            <person name="Walter F."/>
            <person name="Albersmeier A."/>
            <person name="Kalinowski J."/>
            <person name="Ruckert C."/>
        </authorList>
    </citation>
    <scope>NUCLEOTIDE SEQUENCE [LARGE SCALE GENOMIC DNA]</scope>
    <source>
        <strain evidence="4 5">KCTC 12866</strain>
    </source>
</reference>
<comment type="caution">
    <text evidence="4">The sequence shown here is derived from an EMBL/GenBank/DDBJ whole genome shotgun (WGS) entry which is preliminary data.</text>
</comment>
<gene>
    <name evidence="4" type="ORF">GCM10007390_43680</name>
</gene>
<dbReference type="CDD" id="cd03801">
    <property type="entry name" value="GT4_PimA-like"/>
    <property type="match status" value="1"/>
</dbReference>
<dbReference type="Gene3D" id="3.40.50.2000">
    <property type="entry name" value="Glycogen Phosphorylase B"/>
    <property type="match status" value="2"/>
</dbReference>
<evidence type="ECO:0000313" key="5">
    <source>
        <dbReference type="Proteomes" id="UP000598271"/>
    </source>
</evidence>
<sequence>MKIAVWHNLPYGGGARALNYHLNGLHERGHHLEVWSPNPTADGLIEFPSGVLFHEVPLKRTEHIPYLDRIGSVLFEKDVNIREMELHSLECAREINEGSFDLLFANCCYYYAAPFISRFVKIPKVLYLGEPRRFFYEAHPRSFWEMPGSASLLSKKKSSFWWEWMKDWWKTSNARVQLREERINVDVVDRLLVNSVFSTESCTRAYNRSGDVCYLGIDTSLFRPLDKKSVQNYVIGLGSVFFHKGVELAIKSIAAIPEDRPSLVWVSNLNDLQYLSMVQKLADSLKVEFILRERVSNRALVKLLNNAVCLVYTSKLEPFGFAPLEANACSTPVVGLLQGGVRETVIDGRTGFLTAPNEIDIADKISYLIKNPDVREEMGKQGVVNVWKNWSLEAATLRLEKYLEDTVNSACPDRTQPDLQRAQSADMVSHPGVCGAPQTE</sequence>
<dbReference type="InterPro" id="IPR027054">
    <property type="entry name" value="ALG2"/>
</dbReference>